<evidence type="ECO:0000313" key="8">
    <source>
        <dbReference type="EMBL" id="APW41588.1"/>
    </source>
</evidence>
<dbReference type="KEGG" id="rsb:RS694_02810"/>
<dbReference type="GO" id="GO:0005576">
    <property type="term" value="C:extracellular region"/>
    <property type="evidence" value="ECO:0007669"/>
    <property type="project" value="UniProtKB-SubCell"/>
</dbReference>
<dbReference type="STRING" id="1484693.RS694_02810"/>
<organism evidence="8 9">
    <name type="scientific">Rhodoferax saidenbachensis</name>
    <dbReference type="NCBI Taxonomy" id="1484693"/>
    <lineage>
        <taxon>Bacteria</taxon>
        <taxon>Pseudomonadati</taxon>
        <taxon>Pseudomonadota</taxon>
        <taxon>Betaproteobacteria</taxon>
        <taxon>Burkholderiales</taxon>
        <taxon>Comamonadaceae</taxon>
        <taxon>Rhodoferax</taxon>
    </lineage>
</organism>
<sequence>MATISSIGIGTSGLDVAGIISQLVALEKQPLKTLQSKATLTQAKISAFATIQSSFSSLGEMANRLSSASVWSARVASSSNTSAATVTATEAAGATSFTLDVDALAKAQSVSSSSQALGSLVGAGTLTFRVGTWSDAAANVASTAAAASTAATNATNALNAFTSGSAEAAAYQAARVANTPTVTDQQAEDDAYAALSPADLTALSTSNSAAAASTAAAAAAAAAVVAANAGLPSFTAGSGSDVSVTVTAQDTMTTLAAKINAANTGVVATVFKDGTGERLLFRSKATGLESGFRVQATDADGNNTDNAGLSKLAFDPQAGAFGMASNGIPVQYGQNAQVRINGLPVTSASNTLTDNFPGVTITLTATTTTGYGTPGEVKSPATIAVREDVTPAVKNVQDFITAYNTLATSLAEMTKYDAATKTPGIFQGDAAVLGLQSIMRGMVGSISSGSVYKRLSDVGIERQLDGTLTMNTAKLSAAANNGTELQKLFTANNNDSQSNGFALKFNALSKGVLAAGGSVKNKSEALQKELARNATEQTKVNDHADLVEQRLNKRYTALDTQMASLTALNNYVAQQITLWNKSTG</sequence>
<evidence type="ECO:0000256" key="4">
    <source>
        <dbReference type="ARBA" id="ARBA00023143"/>
    </source>
</evidence>
<dbReference type="GO" id="GO:0007155">
    <property type="term" value="P:cell adhesion"/>
    <property type="evidence" value="ECO:0007669"/>
    <property type="project" value="InterPro"/>
</dbReference>
<evidence type="ECO:0000313" key="9">
    <source>
        <dbReference type="Proteomes" id="UP000186110"/>
    </source>
</evidence>
<evidence type="ECO:0000259" key="7">
    <source>
        <dbReference type="Pfam" id="PF07195"/>
    </source>
</evidence>
<evidence type="ECO:0000256" key="3">
    <source>
        <dbReference type="ARBA" id="ARBA00023054"/>
    </source>
</evidence>
<dbReference type="Proteomes" id="UP000186110">
    <property type="component" value="Chromosome"/>
</dbReference>
<feature type="domain" description="Flagellar hook-associated protein 2 N-terminal" evidence="6">
    <location>
        <begin position="12"/>
        <end position="108"/>
    </location>
</feature>
<reference evidence="8 9" key="1">
    <citation type="submission" date="2017-01" db="EMBL/GenBank/DDBJ databases">
        <authorList>
            <person name="Mah S.A."/>
            <person name="Swanson W.J."/>
            <person name="Moy G.W."/>
            <person name="Vacquier V.D."/>
        </authorList>
    </citation>
    <scope>NUCLEOTIDE SEQUENCE [LARGE SCALE GENOMIC DNA]</scope>
    <source>
        <strain evidence="8 9">DSM 22694</strain>
    </source>
</reference>
<keyword evidence="3" id="KW-0175">Coiled coil</keyword>
<comment type="function">
    <text evidence="5">Required for morphogenesis and for the elongation of the flagellar filament by facilitating polymerization of the flagellin monomers at the tip of growing filament. Forms a capping structure, which prevents flagellin subunits (transported through the central channel of the flagellum) from leaking out without polymerization at the distal end.</text>
</comment>
<dbReference type="GO" id="GO:0009421">
    <property type="term" value="C:bacterial-type flagellum filament cap"/>
    <property type="evidence" value="ECO:0007669"/>
    <property type="project" value="InterPro"/>
</dbReference>
<name>A0A1P8K6E8_9BURK</name>
<dbReference type="PANTHER" id="PTHR30288:SF0">
    <property type="entry name" value="FLAGELLAR HOOK-ASSOCIATED PROTEIN 2"/>
    <property type="match status" value="1"/>
</dbReference>
<evidence type="ECO:0000259" key="6">
    <source>
        <dbReference type="Pfam" id="PF02465"/>
    </source>
</evidence>
<dbReference type="AlphaFoldDB" id="A0A1P8K6E8"/>
<keyword evidence="5" id="KW-0964">Secreted</keyword>
<dbReference type="Pfam" id="PF02465">
    <property type="entry name" value="FliD_N"/>
    <property type="match status" value="1"/>
</dbReference>
<dbReference type="RefSeq" id="WP_051392103.1">
    <property type="nucleotide sequence ID" value="NZ_CP019239.1"/>
</dbReference>
<comment type="similarity">
    <text evidence="1 5">Belongs to the FliD family.</text>
</comment>
<dbReference type="InterPro" id="IPR040026">
    <property type="entry name" value="FliD"/>
</dbReference>
<dbReference type="InterPro" id="IPR010809">
    <property type="entry name" value="FliD_C"/>
</dbReference>
<dbReference type="GO" id="GO:0009424">
    <property type="term" value="C:bacterial-type flagellum hook"/>
    <property type="evidence" value="ECO:0007669"/>
    <property type="project" value="UniProtKB-UniRule"/>
</dbReference>
<evidence type="ECO:0000256" key="2">
    <source>
        <dbReference type="ARBA" id="ARBA00011255"/>
    </source>
</evidence>
<accession>A0A1P8K6E8</accession>
<feature type="domain" description="Flagellar hook-associated protein 2 C-terminal" evidence="7">
    <location>
        <begin position="333"/>
        <end position="566"/>
    </location>
</feature>
<dbReference type="InterPro" id="IPR003481">
    <property type="entry name" value="FliD_N"/>
</dbReference>
<comment type="subunit">
    <text evidence="2 5">Homopentamer.</text>
</comment>
<dbReference type="Pfam" id="PF07195">
    <property type="entry name" value="FliD_C"/>
    <property type="match status" value="1"/>
</dbReference>
<evidence type="ECO:0000256" key="5">
    <source>
        <dbReference type="RuleBase" id="RU362066"/>
    </source>
</evidence>
<gene>
    <name evidence="8" type="ORF">RS694_02810</name>
</gene>
<dbReference type="eggNOG" id="COG1345">
    <property type="taxonomic scope" value="Bacteria"/>
</dbReference>
<dbReference type="PANTHER" id="PTHR30288">
    <property type="entry name" value="FLAGELLAR CAP/ASSEMBLY PROTEIN FLID"/>
    <property type="match status" value="1"/>
</dbReference>
<keyword evidence="9" id="KW-1185">Reference proteome</keyword>
<evidence type="ECO:0000256" key="1">
    <source>
        <dbReference type="ARBA" id="ARBA00009764"/>
    </source>
</evidence>
<comment type="subcellular location">
    <subcellularLocation>
        <location evidence="5">Secreted</location>
    </subcellularLocation>
    <subcellularLocation>
        <location evidence="5">Bacterial flagellum</location>
    </subcellularLocation>
</comment>
<protein>
    <recommendedName>
        <fullName evidence="5">Flagellar hook-associated protein 2</fullName>
        <shortName evidence="5">HAP2</shortName>
    </recommendedName>
    <alternativeName>
        <fullName evidence="5">Flagellar cap protein</fullName>
    </alternativeName>
</protein>
<dbReference type="GO" id="GO:0071973">
    <property type="term" value="P:bacterial-type flagellum-dependent cell motility"/>
    <property type="evidence" value="ECO:0007669"/>
    <property type="project" value="TreeGrafter"/>
</dbReference>
<dbReference type="EMBL" id="CP019239">
    <property type="protein sequence ID" value="APW41588.1"/>
    <property type="molecule type" value="Genomic_DNA"/>
</dbReference>
<keyword evidence="4 5" id="KW-0975">Bacterial flagellum</keyword>
<proteinExistence type="inferred from homology"/>